<evidence type="ECO:0000256" key="9">
    <source>
        <dbReference type="ARBA" id="ARBA00022989"/>
    </source>
</evidence>
<name>A0A2P6QTS9_ROSCH</name>
<dbReference type="FunFam" id="3.30.200.20:FF:000661">
    <property type="entry name" value="Serine-threonine protein kinase plant-type"/>
    <property type="match status" value="1"/>
</dbReference>
<keyword evidence="6 11" id="KW-0547">Nucleotide-binding</keyword>
<evidence type="ECO:0000256" key="2">
    <source>
        <dbReference type="ARBA" id="ARBA00022614"/>
    </source>
</evidence>
<dbReference type="EMBL" id="PDCK01000042">
    <property type="protein sequence ID" value="PRQ37585.1"/>
    <property type="molecule type" value="Genomic_DNA"/>
</dbReference>
<accession>A0A2P6QTS9</accession>
<dbReference type="PROSITE" id="PS00108">
    <property type="entry name" value="PROTEIN_KINASE_ST"/>
    <property type="match status" value="1"/>
</dbReference>
<dbReference type="Pfam" id="PF00560">
    <property type="entry name" value="LRR_1"/>
    <property type="match status" value="2"/>
</dbReference>
<feature type="binding site" evidence="11">
    <location>
        <position position="243"/>
    </location>
    <ligand>
        <name>ATP</name>
        <dbReference type="ChEBI" id="CHEBI:30616"/>
    </ligand>
</feature>
<keyword evidence="8 11" id="KW-0067">ATP-binding</keyword>
<dbReference type="AlphaFoldDB" id="A0A2P6QTS9"/>
<evidence type="ECO:0000256" key="8">
    <source>
        <dbReference type="ARBA" id="ARBA00022840"/>
    </source>
</evidence>
<dbReference type="InterPro" id="IPR008271">
    <property type="entry name" value="Ser/Thr_kinase_AS"/>
</dbReference>
<dbReference type="OMA" id="PLARCNG"/>
<sequence>MVSFQMRNLGELSIENNDIYGSIPDCIGNLSLLQKVFLSSNRLASSIPVNLWKHENLLYLNLSFNYFKGRGIYLSWTYHTIIYLGQYQGLWPEALQYLKYLNVSFNQLSGEIPSGGLFANLTAKSFLANKGCCGRPDFGVPPCSSHNTQKSKTPLNRLTYILPVIASTIILPAVIYMLAKNQKRNAEIPSSDTNLMAEEHGFISYNDLCRATNDFCESNSLGVGGFGSVYKGILFDGTTVAIKVLNLQREGTYKSFDTECKVWRTMRHRNLVKVITICSSPDIRALVLEYISNGSLENVNILVDISSALEYLHHGQLEVVVHCDLKPSNILLDDDMVGHVADFDIAKYLAENQDNTQTKTLGTIGYVAPEYGLEGKVSARGDVYSFGIMMLEIF</sequence>
<dbReference type="InterPro" id="IPR051809">
    <property type="entry name" value="Plant_receptor-like_S/T_kinase"/>
</dbReference>
<dbReference type="PANTHER" id="PTHR27008:SF497">
    <property type="entry name" value="OS11G0695000 PROTEIN"/>
    <property type="match status" value="1"/>
</dbReference>
<protein>
    <recommendedName>
        <fullName evidence="14">Protein kinase domain-containing protein</fullName>
    </recommendedName>
</protein>
<dbReference type="Gene3D" id="1.10.510.10">
    <property type="entry name" value="Transferase(Phosphotransferase) domain 1"/>
    <property type="match status" value="1"/>
</dbReference>
<feature type="transmembrane region" description="Helical" evidence="13">
    <location>
        <begin position="158"/>
        <end position="179"/>
    </location>
</feature>
<dbReference type="Pfam" id="PF00069">
    <property type="entry name" value="Pkinase"/>
    <property type="match status" value="1"/>
</dbReference>
<keyword evidence="10 13" id="KW-0472">Membrane</keyword>
<keyword evidence="16" id="KW-1185">Reference proteome</keyword>
<evidence type="ECO:0000313" key="16">
    <source>
        <dbReference type="Proteomes" id="UP000238479"/>
    </source>
</evidence>
<dbReference type="InterPro" id="IPR001611">
    <property type="entry name" value="Leu-rich_rpt"/>
</dbReference>
<evidence type="ECO:0000313" key="15">
    <source>
        <dbReference type="EMBL" id="PRQ37585.1"/>
    </source>
</evidence>
<proteinExistence type="inferred from homology"/>
<evidence type="ECO:0000256" key="1">
    <source>
        <dbReference type="ARBA" id="ARBA00004370"/>
    </source>
</evidence>
<evidence type="ECO:0000256" key="6">
    <source>
        <dbReference type="ARBA" id="ARBA00022741"/>
    </source>
</evidence>
<dbReference type="SUPFAM" id="SSF52058">
    <property type="entry name" value="L domain-like"/>
    <property type="match status" value="1"/>
</dbReference>
<evidence type="ECO:0000256" key="4">
    <source>
        <dbReference type="ARBA" id="ARBA00022692"/>
    </source>
</evidence>
<dbReference type="PROSITE" id="PS50011">
    <property type="entry name" value="PROTEIN_KINASE_DOM"/>
    <property type="match status" value="1"/>
</dbReference>
<keyword evidence="7" id="KW-0418">Kinase</keyword>
<dbReference type="InterPro" id="IPR017441">
    <property type="entry name" value="Protein_kinase_ATP_BS"/>
</dbReference>
<dbReference type="Gene3D" id="3.80.10.10">
    <property type="entry name" value="Ribonuclease Inhibitor"/>
    <property type="match status" value="2"/>
</dbReference>
<dbReference type="GO" id="GO:0016020">
    <property type="term" value="C:membrane"/>
    <property type="evidence" value="ECO:0007669"/>
    <property type="project" value="UniProtKB-SubCell"/>
</dbReference>
<dbReference type="InterPro" id="IPR000719">
    <property type="entry name" value="Prot_kinase_dom"/>
</dbReference>
<keyword evidence="3 15" id="KW-0808">Transferase</keyword>
<dbReference type="Gene3D" id="3.30.200.20">
    <property type="entry name" value="Phosphorylase Kinase, domain 1"/>
    <property type="match status" value="1"/>
</dbReference>
<comment type="similarity">
    <text evidence="12">Belongs to the protein kinase superfamily.</text>
</comment>
<evidence type="ECO:0000256" key="10">
    <source>
        <dbReference type="ARBA" id="ARBA00023136"/>
    </source>
</evidence>
<dbReference type="GO" id="GO:0005524">
    <property type="term" value="F:ATP binding"/>
    <property type="evidence" value="ECO:0007669"/>
    <property type="project" value="UniProtKB-UniRule"/>
</dbReference>
<evidence type="ECO:0000256" key="3">
    <source>
        <dbReference type="ARBA" id="ARBA00022679"/>
    </source>
</evidence>
<organism evidence="15 16">
    <name type="scientific">Rosa chinensis</name>
    <name type="common">China rose</name>
    <dbReference type="NCBI Taxonomy" id="74649"/>
    <lineage>
        <taxon>Eukaryota</taxon>
        <taxon>Viridiplantae</taxon>
        <taxon>Streptophyta</taxon>
        <taxon>Embryophyta</taxon>
        <taxon>Tracheophyta</taxon>
        <taxon>Spermatophyta</taxon>
        <taxon>Magnoliopsida</taxon>
        <taxon>eudicotyledons</taxon>
        <taxon>Gunneridae</taxon>
        <taxon>Pentapetalae</taxon>
        <taxon>rosids</taxon>
        <taxon>fabids</taxon>
        <taxon>Rosales</taxon>
        <taxon>Rosaceae</taxon>
        <taxon>Rosoideae</taxon>
        <taxon>Rosoideae incertae sedis</taxon>
        <taxon>Rosa</taxon>
    </lineage>
</organism>
<dbReference type="Gramene" id="PRQ37585">
    <property type="protein sequence ID" value="PRQ37585"/>
    <property type="gene ID" value="RchiOBHm_Chr4g0404261"/>
</dbReference>
<keyword evidence="2" id="KW-0433">Leucine-rich repeat</keyword>
<evidence type="ECO:0000256" key="13">
    <source>
        <dbReference type="SAM" id="Phobius"/>
    </source>
</evidence>
<dbReference type="PANTHER" id="PTHR27008">
    <property type="entry name" value="OS04G0122200 PROTEIN"/>
    <property type="match status" value="1"/>
</dbReference>
<reference evidence="15 16" key="1">
    <citation type="journal article" date="2018" name="Nat. Genet.">
        <title>The Rosa genome provides new insights in the design of modern roses.</title>
        <authorList>
            <person name="Bendahmane M."/>
        </authorList>
    </citation>
    <scope>NUCLEOTIDE SEQUENCE [LARGE SCALE GENOMIC DNA]</scope>
    <source>
        <strain evidence="16">cv. Old Blush</strain>
    </source>
</reference>
<feature type="domain" description="Protein kinase" evidence="14">
    <location>
        <begin position="215"/>
        <end position="394"/>
    </location>
</feature>
<dbReference type="SMART" id="SM00220">
    <property type="entry name" value="S_TKc"/>
    <property type="match status" value="1"/>
</dbReference>
<dbReference type="GO" id="GO:0004674">
    <property type="term" value="F:protein serine/threonine kinase activity"/>
    <property type="evidence" value="ECO:0007669"/>
    <property type="project" value="UniProtKB-KW"/>
</dbReference>
<comment type="subcellular location">
    <subcellularLocation>
        <location evidence="1">Membrane</location>
    </subcellularLocation>
</comment>
<keyword evidence="5" id="KW-0677">Repeat</keyword>
<evidence type="ECO:0000256" key="7">
    <source>
        <dbReference type="ARBA" id="ARBA00022777"/>
    </source>
</evidence>
<keyword evidence="9 13" id="KW-1133">Transmembrane helix</keyword>
<gene>
    <name evidence="15" type="ORF">RchiOBHm_Chr4g0404261</name>
</gene>
<dbReference type="SUPFAM" id="SSF56112">
    <property type="entry name" value="Protein kinase-like (PK-like)"/>
    <property type="match status" value="1"/>
</dbReference>
<evidence type="ECO:0000256" key="5">
    <source>
        <dbReference type="ARBA" id="ARBA00022737"/>
    </source>
</evidence>
<evidence type="ECO:0000256" key="11">
    <source>
        <dbReference type="PROSITE-ProRule" id="PRU10141"/>
    </source>
</evidence>
<evidence type="ECO:0000259" key="14">
    <source>
        <dbReference type="PROSITE" id="PS50011"/>
    </source>
</evidence>
<keyword evidence="12" id="KW-0723">Serine/threonine-protein kinase</keyword>
<dbReference type="Proteomes" id="UP000238479">
    <property type="component" value="Chromosome 4"/>
</dbReference>
<evidence type="ECO:0000256" key="12">
    <source>
        <dbReference type="RuleBase" id="RU000304"/>
    </source>
</evidence>
<dbReference type="InterPro" id="IPR011009">
    <property type="entry name" value="Kinase-like_dom_sf"/>
</dbReference>
<comment type="caution">
    <text evidence="15">The sequence shown here is derived from an EMBL/GenBank/DDBJ whole genome shotgun (WGS) entry which is preliminary data.</text>
</comment>
<dbReference type="InterPro" id="IPR032675">
    <property type="entry name" value="LRR_dom_sf"/>
</dbReference>
<dbReference type="PROSITE" id="PS00107">
    <property type="entry name" value="PROTEIN_KINASE_ATP"/>
    <property type="match status" value="1"/>
</dbReference>
<keyword evidence="4 13" id="KW-0812">Transmembrane</keyword>